<keyword evidence="1" id="KW-0472">Membrane</keyword>
<feature type="transmembrane region" description="Helical" evidence="1">
    <location>
        <begin position="6"/>
        <end position="23"/>
    </location>
</feature>
<evidence type="ECO:0000256" key="1">
    <source>
        <dbReference type="SAM" id="Phobius"/>
    </source>
</evidence>
<evidence type="ECO:0000313" key="2">
    <source>
        <dbReference type="EMBL" id="CAF1447371.1"/>
    </source>
</evidence>
<feature type="transmembrane region" description="Helical" evidence="1">
    <location>
        <begin position="108"/>
        <end position="129"/>
    </location>
</feature>
<dbReference type="AlphaFoldDB" id="A0A815PCN0"/>
<evidence type="ECO:0000313" key="3">
    <source>
        <dbReference type="Proteomes" id="UP000663860"/>
    </source>
</evidence>
<dbReference type="EMBL" id="CAJNOE010001744">
    <property type="protein sequence ID" value="CAF1447371.1"/>
    <property type="molecule type" value="Genomic_DNA"/>
</dbReference>
<keyword evidence="1" id="KW-1133">Transmembrane helix</keyword>
<protein>
    <submittedName>
        <fullName evidence="2">Uncharacterized protein</fullName>
    </submittedName>
</protein>
<name>A0A815PCN0_9BILA</name>
<sequence>MEALRLILIFFHTLIMIFAAINLHPHLSLASNGKDRHKQMIAVFHYITNLCVILLYHVSSIIAVWYSRRFGVGMVQASGVLLIGEMLQVMTTVIQQALDTHRLENEELVLSVLYHLILLLAAVLTFRLAEKISSHQKDPMQIELFRNMNINMDASPEPTFI</sequence>
<reference evidence="2" key="1">
    <citation type="submission" date="2021-02" db="EMBL/GenBank/DDBJ databases">
        <authorList>
            <person name="Nowell W R."/>
        </authorList>
    </citation>
    <scope>NUCLEOTIDE SEQUENCE</scope>
</reference>
<feature type="transmembrane region" description="Helical" evidence="1">
    <location>
        <begin position="43"/>
        <end position="66"/>
    </location>
</feature>
<keyword evidence="1" id="KW-0812">Transmembrane</keyword>
<comment type="caution">
    <text evidence="2">The sequence shown here is derived from an EMBL/GenBank/DDBJ whole genome shotgun (WGS) entry which is preliminary data.</text>
</comment>
<dbReference type="Proteomes" id="UP000663860">
    <property type="component" value="Unassembled WGS sequence"/>
</dbReference>
<accession>A0A815PCN0</accession>
<organism evidence="2 3">
    <name type="scientific">Adineta steineri</name>
    <dbReference type="NCBI Taxonomy" id="433720"/>
    <lineage>
        <taxon>Eukaryota</taxon>
        <taxon>Metazoa</taxon>
        <taxon>Spiralia</taxon>
        <taxon>Gnathifera</taxon>
        <taxon>Rotifera</taxon>
        <taxon>Eurotatoria</taxon>
        <taxon>Bdelloidea</taxon>
        <taxon>Adinetida</taxon>
        <taxon>Adinetidae</taxon>
        <taxon>Adineta</taxon>
    </lineage>
</organism>
<gene>
    <name evidence="2" type="ORF">IZO911_LOCUS42156</name>
</gene>
<proteinExistence type="predicted"/>